<reference evidence="1 2" key="1">
    <citation type="submission" date="2020-01" db="EMBL/GenBank/DDBJ databases">
        <title>Complete genome sequence of Chitinophaga sp. H33E-04 isolated from quinoa roots.</title>
        <authorList>
            <person name="Weon H.-Y."/>
            <person name="Lee S.A."/>
        </authorList>
    </citation>
    <scope>NUCLEOTIDE SEQUENCE [LARGE SCALE GENOMIC DNA]</scope>
    <source>
        <strain evidence="1 2">H33E-04</strain>
    </source>
</reference>
<gene>
    <name evidence="1" type="ORF">GWR21_02825</name>
</gene>
<sequence length="169" mass="19510">MSNILIVTLEMEEVYQRHFNELRTRYFPAHANYLDAHITLFHHLPAAEPAITAALEAAAQRQPLMLTVAGIVHFGNGVAYRLVSDALQTMHSRLQQTFEPWLIRQDKQPLRPHITVQNKVTDFKARQLHETLSATFTPFEMKAVGLKTWRYLHGPWKAEQYFAFDALAE</sequence>
<evidence type="ECO:0000313" key="1">
    <source>
        <dbReference type="EMBL" id="QHS58564.1"/>
    </source>
</evidence>
<dbReference type="KEGG" id="chih:GWR21_02825"/>
<keyword evidence="2" id="KW-1185">Reference proteome</keyword>
<organism evidence="1 2">
    <name type="scientific">Chitinophaga agri</name>
    <dbReference type="NCBI Taxonomy" id="2703787"/>
    <lineage>
        <taxon>Bacteria</taxon>
        <taxon>Pseudomonadati</taxon>
        <taxon>Bacteroidota</taxon>
        <taxon>Chitinophagia</taxon>
        <taxon>Chitinophagales</taxon>
        <taxon>Chitinophagaceae</taxon>
        <taxon>Chitinophaga</taxon>
    </lineage>
</organism>
<dbReference type="EMBL" id="CP048113">
    <property type="protein sequence ID" value="QHS58564.1"/>
    <property type="molecule type" value="Genomic_DNA"/>
</dbReference>
<accession>A0A6B9ZB75</accession>
<dbReference type="InterPro" id="IPR009097">
    <property type="entry name" value="Cyclic_Pdiesterase"/>
</dbReference>
<dbReference type="GO" id="GO:0016874">
    <property type="term" value="F:ligase activity"/>
    <property type="evidence" value="ECO:0007669"/>
    <property type="project" value="UniProtKB-KW"/>
</dbReference>
<dbReference type="AlphaFoldDB" id="A0A6B9ZB75"/>
<evidence type="ECO:0000313" key="2">
    <source>
        <dbReference type="Proteomes" id="UP000476411"/>
    </source>
</evidence>
<dbReference type="SUPFAM" id="SSF55144">
    <property type="entry name" value="LigT-like"/>
    <property type="match status" value="1"/>
</dbReference>
<protein>
    <submittedName>
        <fullName evidence="1">2'-5' RNA ligase family protein</fullName>
    </submittedName>
</protein>
<dbReference type="Gene3D" id="3.90.1140.10">
    <property type="entry name" value="Cyclic phosphodiesterase"/>
    <property type="match status" value="1"/>
</dbReference>
<dbReference type="RefSeq" id="WP_162330267.1">
    <property type="nucleotide sequence ID" value="NZ_CP048113.1"/>
</dbReference>
<name>A0A6B9ZB75_9BACT</name>
<dbReference type="Pfam" id="PF13563">
    <property type="entry name" value="2_5_RNA_ligase2"/>
    <property type="match status" value="1"/>
</dbReference>
<dbReference type="Proteomes" id="UP000476411">
    <property type="component" value="Chromosome"/>
</dbReference>
<proteinExistence type="predicted"/>
<keyword evidence="1" id="KW-0436">Ligase</keyword>